<proteinExistence type="predicted"/>
<name>A0AAE0ES61_9CHLO</name>
<reference evidence="1 2" key="1">
    <citation type="journal article" date="2015" name="Genome Biol. Evol.">
        <title>Comparative Genomics of a Bacterivorous Green Alga Reveals Evolutionary Causalities and Consequences of Phago-Mixotrophic Mode of Nutrition.</title>
        <authorList>
            <person name="Burns J.A."/>
            <person name="Paasch A."/>
            <person name="Narechania A."/>
            <person name="Kim E."/>
        </authorList>
    </citation>
    <scope>NUCLEOTIDE SEQUENCE [LARGE SCALE GENOMIC DNA]</scope>
    <source>
        <strain evidence="1 2">PLY_AMNH</strain>
    </source>
</reference>
<organism evidence="1 2">
    <name type="scientific">Cymbomonas tetramitiformis</name>
    <dbReference type="NCBI Taxonomy" id="36881"/>
    <lineage>
        <taxon>Eukaryota</taxon>
        <taxon>Viridiplantae</taxon>
        <taxon>Chlorophyta</taxon>
        <taxon>Pyramimonadophyceae</taxon>
        <taxon>Pyramimonadales</taxon>
        <taxon>Pyramimonadaceae</taxon>
        <taxon>Cymbomonas</taxon>
    </lineage>
</organism>
<protein>
    <submittedName>
        <fullName evidence="1">Uncharacterized protein</fullName>
    </submittedName>
</protein>
<dbReference type="EMBL" id="LGRX02034167">
    <property type="protein sequence ID" value="KAK3238596.1"/>
    <property type="molecule type" value="Genomic_DNA"/>
</dbReference>
<keyword evidence="2" id="KW-1185">Reference proteome</keyword>
<comment type="caution">
    <text evidence="1">The sequence shown here is derived from an EMBL/GenBank/DDBJ whole genome shotgun (WGS) entry which is preliminary data.</text>
</comment>
<dbReference type="Proteomes" id="UP001190700">
    <property type="component" value="Unassembled WGS sequence"/>
</dbReference>
<gene>
    <name evidence="1" type="ORF">CYMTET_51387</name>
</gene>
<evidence type="ECO:0000313" key="2">
    <source>
        <dbReference type="Proteomes" id="UP001190700"/>
    </source>
</evidence>
<evidence type="ECO:0000313" key="1">
    <source>
        <dbReference type="EMBL" id="KAK3238596.1"/>
    </source>
</evidence>
<sequence>MDNSAPEVMALMRNKLQSLREIQKQVEDLRIATAKNKAKAEQMLLQGESHAKELTLRLEEQRHTHHSVATTMTNLNGGGSNARHVHANQADARAKLAARLAQVPNVNSAHPLYNPSTLLASKNAHRNAMLLHARDARRRRLNMR</sequence>
<accession>A0AAE0ES61</accession>
<dbReference type="AlphaFoldDB" id="A0AAE0ES61"/>